<dbReference type="PANTHER" id="PTHR48464">
    <property type="match status" value="1"/>
</dbReference>
<dbReference type="EMBL" id="KZ671446">
    <property type="protein sequence ID" value="PPR81201.1"/>
    <property type="molecule type" value="Genomic_DNA"/>
</dbReference>
<reference evidence="5 6" key="1">
    <citation type="submission" date="2015-01" db="EMBL/GenBank/DDBJ databases">
        <title>Genome of allotetraploid Gossypium barbadense reveals genomic plasticity and fiber elongation in cotton evolution.</title>
        <authorList>
            <person name="Chen X."/>
            <person name="Liu X."/>
            <person name="Zhao B."/>
            <person name="Zheng H."/>
            <person name="Hu Y."/>
            <person name="Lu G."/>
            <person name="Yang C."/>
            <person name="Chen J."/>
            <person name="Shan C."/>
            <person name="Zhang L."/>
            <person name="Zhou Y."/>
            <person name="Wang L."/>
            <person name="Guo W."/>
            <person name="Bai Y."/>
            <person name="Ruan J."/>
            <person name="Shangguan X."/>
            <person name="Mao Y."/>
            <person name="Jiang J."/>
            <person name="Zhu Y."/>
            <person name="Lei J."/>
            <person name="Kang H."/>
            <person name="Chen S."/>
            <person name="He X."/>
            <person name="Wang R."/>
            <person name="Wang Y."/>
            <person name="Chen J."/>
            <person name="Wang L."/>
            <person name="Yu S."/>
            <person name="Wang B."/>
            <person name="Wei J."/>
            <person name="Song S."/>
            <person name="Lu X."/>
            <person name="Gao Z."/>
            <person name="Gu W."/>
            <person name="Deng X."/>
            <person name="Ma D."/>
            <person name="Wang S."/>
            <person name="Liang W."/>
            <person name="Fang L."/>
            <person name="Cai C."/>
            <person name="Zhu X."/>
            <person name="Zhou B."/>
            <person name="Zhang Y."/>
            <person name="Chen Z."/>
            <person name="Xu S."/>
            <person name="Zhu R."/>
            <person name="Wang S."/>
            <person name="Zhang T."/>
            <person name="Zhao G."/>
        </authorList>
    </citation>
    <scope>NUCLEOTIDE SEQUENCE [LARGE SCALE GENOMIC DNA]</scope>
    <source>
        <strain evidence="6">cv. Xinhai21</strain>
        <tissue evidence="5">Leaf</tissue>
    </source>
</reference>
<dbReference type="Pfam" id="PF12776">
    <property type="entry name" value="Myb_DNA-bind_3"/>
    <property type="match status" value="1"/>
</dbReference>
<dbReference type="GO" id="GO:0046872">
    <property type="term" value="F:metal ion binding"/>
    <property type="evidence" value="ECO:0007669"/>
    <property type="project" value="UniProtKB-KW"/>
</dbReference>
<feature type="domain" description="Myb/SANT-like" evidence="3">
    <location>
        <begin position="203"/>
        <end position="303"/>
    </location>
</feature>
<dbReference type="InterPro" id="IPR024752">
    <property type="entry name" value="Myb/SANT-like_dom"/>
</dbReference>
<proteinExistence type="predicted"/>
<sequence length="433" mass="49631">MARVWLCGPHGLNRIGCMGHMGMRAYTDTPHGRVIFGVGYEVNTSNVNLGIWPTRAFMPTFWQLSCNITNMCRFRYDLVILRLKWIGVAKDSTLKEWLEVATRRGKISLKGVLREQYPSNVFVNFLGVLDGTHIKTRVPIVDKPRYQTQKGDIATNMLGVCTPDMHFVYVLPSWEGSIADRRVLRDAISKRHGLKVPNGTKRKWLPEEDAALVACMVDLHNVGTFNADTRFKPGYLNALEKMLDKVLPHAMLKAKPNLESRIRTLKRNWSIIYDILSGKNNSDFGWDENWQLIVVEDAAWNSYINLHNRNHLKTKVIPHFQRRKKKISDASDHISSTSFIDAATLLVENMRTVGLEISRSIASEVLIQQKPEMTTQESALKLYPTLCEVEGLTEDERYRALSKILDHPTQMLIFFSLPSSVRLEWVRRFLAVH</sequence>
<feature type="domain" description="DDE Tnp4" evidence="4">
    <location>
        <begin position="129"/>
        <end position="187"/>
    </location>
</feature>
<dbReference type="Pfam" id="PF13359">
    <property type="entry name" value="DDE_Tnp_4"/>
    <property type="match status" value="1"/>
</dbReference>
<evidence type="ECO:0000313" key="5">
    <source>
        <dbReference type="EMBL" id="PPR81201.1"/>
    </source>
</evidence>
<evidence type="ECO:0000256" key="2">
    <source>
        <dbReference type="ARBA" id="ARBA00022723"/>
    </source>
</evidence>
<protein>
    <recommendedName>
        <fullName evidence="7">Myb/SANT-like domain-containing protein</fullName>
    </recommendedName>
</protein>
<dbReference type="OrthoDB" id="1699974at2759"/>
<dbReference type="InterPro" id="IPR027806">
    <property type="entry name" value="HARBI1_dom"/>
</dbReference>
<comment type="cofactor">
    <cofactor evidence="1">
        <name>a divalent metal cation</name>
        <dbReference type="ChEBI" id="CHEBI:60240"/>
    </cofactor>
</comment>
<keyword evidence="2" id="KW-0479">Metal-binding</keyword>
<gene>
    <name evidence="5" type="ORF">GOBAR_AA39511</name>
</gene>
<dbReference type="AlphaFoldDB" id="A0A2P5VQT9"/>
<evidence type="ECO:0000259" key="4">
    <source>
        <dbReference type="Pfam" id="PF13359"/>
    </source>
</evidence>
<dbReference type="Proteomes" id="UP000239757">
    <property type="component" value="Unassembled WGS sequence"/>
</dbReference>
<name>A0A2P5VQT9_GOSBA</name>
<evidence type="ECO:0000313" key="6">
    <source>
        <dbReference type="Proteomes" id="UP000239757"/>
    </source>
</evidence>
<dbReference type="PANTHER" id="PTHR48464:SF1">
    <property type="entry name" value="MYB_SANT-LIKE DOMAIN-CONTAINING PROTEIN"/>
    <property type="match status" value="1"/>
</dbReference>
<evidence type="ECO:0008006" key="7">
    <source>
        <dbReference type="Google" id="ProtNLM"/>
    </source>
</evidence>
<evidence type="ECO:0000259" key="3">
    <source>
        <dbReference type="Pfam" id="PF12776"/>
    </source>
</evidence>
<organism evidence="5 6">
    <name type="scientific">Gossypium barbadense</name>
    <name type="common">Sea Island cotton</name>
    <name type="synonym">Hibiscus barbadensis</name>
    <dbReference type="NCBI Taxonomy" id="3634"/>
    <lineage>
        <taxon>Eukaryota</taxon>
        <taxon>Viridiplantae</taxon>
        <taxon>Streptophyta</taxon>
        <taxon>Embryophyta</taxon>
        <taxon>Tracheophyta</taxon>
        <taxon>Spermatophyta</taxon>
        <taxon>Magnoliopsida</taxon>
        <taxon>eudicotyledons</taxon>
        <taxon>Gunneridae</taxon>
        <taxon>Pentapetalae</taxon>
        <taxon>rosids</taxon>
        <taxon>malvids</taxon>
        <taxon>Malvales</taxon>
        <taxon>Malvaceae</taxon>
        <taxon>Malvoideae</taxon>
        <taxon>Gossypium</taxon>
    </lineage>
</organism>
<accession>A0A2P5VQT9</accession>
<evidence type="ECO:0000256" key="1">
    <source>
        <dbReference type="ARBA" id="ARBA00001968"/>
    </source>
</evidence>